<evidence type="ECO:0000313" key="5">
    <source>
        <dbReference type="EMBL" id="ONM30750.1"/>
    </source>
</evidence>
<dbReference type="GO" id="GO:0008270">
    <property type="term" value="F:zinc ion binding"/>
    <property type="evidence" value="ECO:0007669"/>
    <property type="project" value="UniProtKB-KW"/>
</dbReference>
<reference evidence="5" key="1">
    <citation type="submission" date="2015-12" db="EMBL/GenBank/DDBJ databases">
        <title>Update maize B73 reference genome by single molecule sequencing technologies.</title>
        <authorList>
            <consortium name="Maize Genome Sequencing Project"/>
            <person name="Ware D."/>
        </authorList>
    </citation>
    <scope>NUCLEOTIDE SEQUENCE [LARGE SCALE GENOMIC DNA]</scope>
    <source>
        <tissue evidence="5">Seedling</tissue>
    </source>
</reference>
<feature type="region of interest" description="Disordered" evidence="4">
    <location>
        <begin position="42"/>
        <end position="65"/>
    </location>
</feature>
<dbReference type="InterPro" id="IPR017907">
    <property type="entry name" value="Znf_RING_CS"/>
</dbReference>
<evidence type="ECO:0000256" key="1">
    <source>
        <dbReference type="ARBA" id="ARBA00022723"/>
    </source>
</evidence>
<proteinExistence type="predicted"/>
<keyword evidence="2" id="KW-0863">Zinc-finger</keyword>
<dbReference type="Gene3D" id="1.25.40.10">
    <property type="entry name" value="Tetratricopeptide repeat domain"/>
    <property type="match status" value="1"/>
</dbReference>
<dbReference type="SUPFAM" id="SSF48452">
    <property type="entry name" value="TPR-like"/>
    <property type="match status" value="1"/>
</dbReference>
<gene>
    <name evidence="5" type="ORF">ZEAMMB73_Zm00001d040191</name>
</gene>
<protein>
    <submittedName>
        <fullName evidence="5">Zinc ion binding</fullName>
    </submittedName>
</protein>
<evidence type="ECO:0000256" key="2">
    <source>
        <dbReference type="ARBA" id="ARBA00022771"/>
    </source>
</evidence>
<keyword evidence="1" id="KW-0479">Metal-binding</keyword>
<dbReference type="InterPro" id="IPR001841">
    <property type="entry name" value="Znf_RING"/>
</dbReference>
<dbReference type="SUPFAM" id="SSF57850">
    <property type="entry name" value="RING/U-box"/>
    <property type="match status" value="1"/>
</dbReference>
<dbReference type="EMBL" id="CM007649">
    <property type="protein sequence ID" value="ONM30750.1"/>
    <property type="molecule type" value="Genomic_DNA"/>
</dbReference>
<dbReference type="ExpressionAtlas" id="A0A1D6MNR8">
    <property type="expression patterns" value="baseline and differential"/>
</dbReference>
<dbReference type="Gene3D" id="3.30.40.10">
    <property type="entry name" value="Zinc/RING finger domain, C3HC4 (zinc finger)"/>
    <property type="match status" value="1"/>
</dbReference>
<organism evidence="5">
    <name type="scientific">Zea mays</name>
    <name type="common">Maize</name>
    <dbReference type="NCBI Taxonomy" id="4577"/>
    <lineage>
        <taxon>Eukaryota</taxon>
        <taxon>Viridiplantae</taxon>
        <taxon>Streptophyta</taxon>
        <taxon>Embryophyta</taxon>
        <taxon>Tracheophyta</taxon>
        <taxon>Spermatophyta</taxon>
        <taxon>Magnoliopsida</taxon>
        <taxon>Liliopsida</taxon>
        <taxon>Poales</taxon>
        <taxon>Poaceae</taxon>
        <taxon>PACMAD clade</taxon>
        <taxon>Panicoideae</taxon>
        <taxon>Andropogonodae</taxon>
        <taxon>Andropogoneae</taxon>
        <taxon>Tripsacinae</taxon>
        <taxon>Zea</taxon>
    </lineage>
</organism>
<dbReference type="SMART" id="SM00184">
    <property type="entry name" value="RING"/>
    <property type="match status" value="1"/>
</dbReference>
<dbReference type="FunCoup" id="A0A1D6MNR8">
    <property type="interactions" value="3429"/>
</dbReference>
<dbReference type="GO" id="GO:0005737">
    <property type="term" value="C:cytoplasm"/>
    <property type="evidence" value="ECO:0007669"/>
    <property type="project" value="UniProtKB-ARBA"/>
</dbReference>
<feature type="compositionally biased region" description="Basic and acidic residues" evidence="4">
    <location>
        <begin position="45"/>
        <end position="65"/>
    </location>
</feature>
<dbReference type="InParanoid" id="A0A1D6MNR8"/>
<name>A0A1D6MNR8_MAIZE</name>
<evidence type="ECO:0000256" key="4">
    <source>
        <dbReference type="SAM" id="MobiDB-lite"/>
    </source>
</evidence>
<dbReference type="IntAct" id="A0A1D6MNR8">
    <property type="interactions" value="4"/>
</dbReference>
<dbReference type="InterPro" id="IPR013083">
    <property type="entry name" value="Znf_RING/FYVE/PHD"/>
</dbReference>
<keyword evidence="3" id="KW-0862">Zinc</keyword>
<accession>A0A1D6MNR8</accession>
<sequence length="394" mass="43211">MSSICPFAGATTGGGVCPVKSDKSNTGVCPAKSDKSISGVCPVTGKDHGSKLKESGDHGEEKGTDPRVVPAKCPFGYDSNTFKLGPLSCIVCQALLHESSKCKPCAHKFCKACISRFKDCPLCGADIEGIEPDAELQALVDRFIDGHARIKRSHAAGDVEAADGKNKVIYEDVSMERGAFLVQQAMRVIFNYLKSFPNLLPTFKRLDIRTLGDVPAAITYYEESAEFLSKPPAKDLELVHTLSVSLNKIGDLRYYDGDLQSARNYYARSLDVRRNAVKEHSAVASQVNCSINSWVTWNRNAIVLNRIAQKVFCFQGNRFVSSLFLVGHIVIDLATSLAKVADVDRNLGNESTAVEGFEEAIRCLEKLKLDSEQTTLEQRRLSVLDFLHNQLADK</sequence>
<dbReference type="PANTHER" id="PTHR15315">
    <property type="entry name" value="RING FINGER PROTEIN 41, 151"/>
    <property type="match status" value="1"/>
</dbReference>
<dbReference type="PROSITE" id="PS50089">
    <property type="entry name" value="ZF_RING_2"/>
    <property type="match status" value="1"/>
</dbReference>
<dbReference type="InterPro" id="IPR011990">
    <property type="entry name" value="TPR-like_helical_dom_sf"/>
</dbReference>
<dbReference type="PROSITE" id="PS00518">
    <property type="entry name" value="ZF_RING_1"/>
    <property type="match status" value="1"/>
</dbReference>
<evidence type="ECO:0000256" key="3">
    <source>
        <dbReference type="ARBA" id="ARBA00022833"/>
    </source>
</evidence>
<dbReference type="PANTHER" id="PTHR15315:SF89">
    <property type="entry name" value="OS01G0104100 PROTEIN"/>
    <property type="match status" value="1"/>
</dbReference>